<dbReference type="InterPro" id="IPR043502">
    <property type="entry name" value="DNA/RNA_pol_sf"/>
</dbReference>
<dbReference type="FunFam" id="3.30.70.270:FF:000003">
    <property type="entry name" value="Transposon Ty3-G Gag-Pol polyprotein"/>
    <property type="match status" value="1"/>
</dbReference>
<evidence type="ECO:0000313" key="2">
    <source>
        <dbReference type="EMBL" id="GFY02093.1"/>
    </source>
</evidence>
<dbReference type="InterPro" id="IPR043128">
    <property type="entry name" value="Rev_trsase/Diguanyl_cyclase"/>
</dbReference>
<dbReference type="InterPro" id="IPR051320">
    <property type="entry name" value="Viral_Replic_Matur_Polypro"/>
</dbReference>
<organism evidence="2 3">
    <name type="scientific">Trichonephila clavipes</name>
    <name type="common">Golden silk orbweaver</name>
    <name type="synonym">Nephila clavipes</name>
    <dbReference type="NCBI Taxonomy" id="2585209"/>
    <lineage>
        <taxon>Eukaryota</taxon>
        <taxon>Metazoa</taxon>
        <taxon>Ecdysozoa</taxon>
        <taxon>Arthropoda</taxon>
        <taxon>Chelicerata</taxon>
        <taxon>Arachnida</taxon>
        <taxon>Araneae</taxon>
        <taxon>Araneomorphae</taxon>
        <taxon>Entelegynae</taxon>
        <taxon>Araneoidea</taxon>
        <taxon>Nephilidae</taxon>
        <taxon>Trichonephila</taxon>
    </lineage>
</organism>
<comment type="caution">
    <text evidence="2">The sequence shown here is derived from an EMBL/GenBank/DDBJ whole genome shotgun (WGS) entry which is preliminary data.</text>
</comment>
<dbReference type="PROSITE" id="PS50878">
    <property type="entry name" value="RT_POL"/>
    <property type="match status" value="1"/>
</dbReference>
<dbReference type="PANTHER" id="PTHR33064:SF37">
    <property type="entry name" value="RIBONUCLEASE H"/>
    <property type="match status" value="1"/>
</dbReference>
<dbReference type="CDD" id="cd01647">
    <property type="entry name" value="RT_LTR"/>
    <property type="match status" value="1"/>
</dbReference>
<evidence type="ECO:0000259" key="1">
    <source>
        <dbReference type="PROSITE" id="PS50878"/>
    </source>
</evidence>
<name>A0A8X6VBR4_TRICX</name>
<sequence>MPFGLCNAPATFEHLMETVLRGLSYESCLVYLDDIIIVGHSFEEHLKNIRRVLQKLKEANLKLSPFKCHLFRLEVTYLGHIISAEGV</sequence>
<dbReference type="GO" id="GO:0071897">
    <property type="term" value="P:DNA biosynthetic process"/>
    <property type="evidence" value="ECO:0007669"/>
    <property type="project" value="UniProtKB-ARBA"/>
</dbReference>
<proteinExistence type="predicted"/>
<evidence type="ECO:0000313" key="3">
    <source>
        <dbReference type="Proteomes" id="UP000887159"/>
    </source>
</evidence>
<feature type="domain" description="Reverse transcriptase" evidence="1">
    <location>
        <begin position="1"/>
        <end position="82"/>
    </location>
</feature>
<dbReference type="Proteomes" id="UP000887159">
    <property type="component" value="Unassembled WGS sequence"/>
</dbReference>
<protein>
    <submittedName>
        <fullName evidence="2">Retrovirus-related Pol polyprotein from transposon 17.6</fullName>
    </submittedName>
</protein>
<accession>A0A8X6VBR4</accession>
<gene>
    <name evidence="2" type="primary">pol</name>
    <name evidence="2" type="ORF">TNCV_5099541</name>
</gene>
<reference evidence="2" key="1">
    <citation type="submission" date="2020-08" db="EMBL/GenBank/DDBJ databases">
        <title>Multicomponent nature underlies the extraordinary mechanical properties of spider dragline silk.</title>
        <authorList>
            <person name="Kono N."/>
            <person name="Nakamura H."/>
            <person name="Mori M."/>
            <person name="Yoshida Y."/>
            <person name="Ohtoshi R."/>
            <person name="Malay A.D."/>
            <person name="Moran D.A.P."/>
            <person name="Tomita M."/>
            <person name="Numata K."/>
            <person name="Arakawa K."/>
        </authorList>
    </citation>
    <scope>NUCLEOTIDE SEQUENCE</scope>
</reference>
<dbReference type="Gene3D" id="3.30.70.270">
    <property type="match status" value="1"/>
</dbReference>
<dbReference type="PANTHER" id="PTHR33064">
    <property type="entry name" value="POL PROTEIN"/>
    <property type="match status" value="1"/>
</dbReference>
<dbReference type="AlphaFoldDB" id="A0A8X6VBR4"/>
<dbReference type="SUPFAM" id="SSF56672">
    <property type="entry name" value="DNA/RNA polymerases"/>
    <property type="match status" value="1"/>
</dbReference>
<dbReference type="Pfam" id="PF00078">
    <property type="entry name" value="RVT_1"/>
    <property type="match status" value="1"/>
</dbReference>
<dbReference type="InterPro" id="IPR000477">
    <property type="entry name" value="RT_dom"/>
</dbReference>
<dbReference type="EMBL" id="BMAU01021232">
    <property type="protein sequence ID" value="GFY02093.1"/>
    <property type="molecule type" value="Genomic_DNA"/>
</dbReference>
<keyword evidence="3" id="KW-1185">Reference proteome</keyword>